<evidence type="ECO:0008006" key="2">
    <source>
        <dbReference type="Google" id="ProtNLM"/>
    </source>
</evidence>
<evidence type="ECO:0000313" key="1">
    <source>
        <dbReference type="EMBL" id="KKM03831.1"/>
    </source>
</evidence>
<comment type="caution">
    <text evidence="1">The sequence shown here is derived from an EMBL/GenBank/DDBJ whole genome shotgun (WGS) entry which is preliminary data.</text>
</comment>
<gene>
    <name evidence="1" type="ORF">LCGC14_1770540</name>
</gene>
<organism evidence="1">
    <name type="scientific">marine sediment metagenome</name>
    <dbReference type="NCBI Taxonomy" id="412755"/>
    <lineage>
        <taxon>unclassified sequences</taxon>
        <taxon>metagenomes</taxon>
        <taxon>ecological metagenomes</taxon>
    </lineage>
</organism>
<protein>
    <recommendedName>
        <fullName evidence="2">DUF1653 domain-containing protein</fullName>
    </recommendedName>
</protein>
<dbReference type="AlphaFoldDB" id="A0A0F9JDB7"/>
<proteinExistence type="predicted"/>
<name>A0A0F9JDB7_9ZZZZ</name>
<sequence length="62" mass="7478">MKYRDRFVSPWEQYAHRVGQRFEVLSVIDTPDKDHDAEVLPMYRIRFEDGHITDAWPEEVTV</sequence>
<dbReference type="EMBL" id="LAZR01016593">
    <property type="protein sequence ID" value="KKM03831.1"/>
    <property type="molecule type" value="Genomic_DNA"/>
</dbReference>
<reference evidence="1" key="1">
    <citation type="journal article" date="2015" name="Nature">
        <title>Complex archaea that bridge the gap between prokaryotes and eukaryotes.</title>
        <authorList>
            <person name="Spang A."/>
            <person name="Saw J.H."/>
            <person name="Jorgensen S.L."/>
            <person name="Zaremba-Niedzwiedzka K."/>
            <person name="Martijn J."/>
            <person name="Lind A.E."/>
            <person name="van Eijk R."/>
            <person name="Schleper C."/>
            <person name="Guy L."/>
            <person name="Ettema T.J."/>
        </authorList>
    </citation>
    <scope>NUCLEOTIDE SEQUENCE</scope>
</reference>
<accession>A0A0F9JDB7</accession>